<comment type="caution">
    <text evidence="2">The sequence shown here is derived from an EMBL/GenBank/DDBJ whole genome shotgun (WGS) entry which is preliminary data.</text>
</comment>
<protein>
    <recommendedName>
        <fullName evidence="1">HTH cro/C1-type domain-containing protein</fullName>
    </recommendedName>
</protein>
<evidence type="ECO:0000313" key="3">
    <source>
        <dbReference type="Proteomes" id="UP000070578"/>
    </source>
</evidence>
<dbReference type="EMBL" id="LSLI01000071">
    <property type="protein sequence ID" value="KXS31499.1"/>
    <property type="molecule type" value="Genomic_DNA"/>
</dbReference>
<dbReference type="InterPro" id="IPR001387">
    <property type="entry name" value="Cro/C1-type_HTH"/>
</dbReference>
<sequence length="137" mass="15420">MIKENQMTKQFPQRPTVAEYLADKIAAIDKTQRQIAEECGFDNPNIITMFKLGQTKLPINRIAPLAKALEVDPAFLLRLVMYEYMKESWECVENIMQSTVLSANELQLVRAYREVTGDNDAAAVVIDRSAVLAIVTA</sequence>
<reference evidence="2 3" key="2">
    <citation type="submission" date="2016-03" db="EMBL/GenBank/DDBJ databases">
        <title>New uncultured bacterium of the family Gallionellaceae from acid mine drainage: description and reconstruction of genome based on metagenomic analysis of microbial community.</title>
        <authorList>
            <person name="Kadnikov V."/>
            <person name="Ivasenko D."/>
            <person name="Beletsky A."/>
            <person name="Mardanov A."/>
            <person name="Danilova E."/>
            <person name="Pimenov N."/>
            <person name="Karnachuk O."/>
            <person name="Ravin N."/>
        </authorList>
    </citation>
    <scope>NUCLEOTIDE SEQUENCE [LARGE SCALE GENOMIC DNA]</scope>
    <source>
        <strain evidence="2">ShG14-8</strain>
    </source>
</reference>
<reference evidence="2 3" key="1">
    <citation type="submission" date="2016-02" db="EMBL/GenBank/DDBJ databases">
        <authorList>
            <person name="Wen L."/>
            <person name="He K."/>
            <person name="Yang H."/>
        </authorList>
    </citation>
    <scope>NUCLEOTIDE SEQUENCE [LARGE SCALE GENOMIC DNA]</scope>
    <source>
        <strain evidence="2">ShG14-8</strain>
    </source>
</reference>
<dbReference type="GO" id="GO:0003677">
    <property type="term" value="F:DNA binding"/>
    <property type="evidence" value="ECO:0007669"/>
    <property type="project" value="InterPro"/>
</dbReference>
<dbReference type="PROSITE" id="PS50943">
    <property type="entry name" value="HTH_CROC1"/>
    <property type="match status" value="1"/>
</dbReference>
<evidence type="ECO:0000259" key="1">
    <source>
        <dbReference type="PROSITE" id="PS50943"/>
    </source>
</evidence>
<name>A0A139BR99_9PROT</name>
<dbReference type="Proteomes" id="UP000070578">
    <property type="component" value="Unassembled WGS sequence"/>
</dbReference>
<gene>
    <name evidence="2" type="ORF">AWT59_2366</name>
</gene>
<dbReference type="InterPro" id="IPR010982">
    <property type="entry name" value="Lambda_DNA-bd_dom_sf"/>
</dbReference>
<dbReference type="AlphaFoldDB" id="A0A139BR99"/>
<dbReference type="Gene3D" id="1.10.260.40">
    <property type="entry name" value="lambda repressor-like DNA-binding domains"/>
    <property type="match status" value="1"/>
</dbReference>
<proteinExistence type="predicted"/>
<feature type="domain" description="HTH cro/C1-type" evidence="1">
    <location>
        <begin position="31"/>
        <end position="76"/>
    </location>
</feature>
<dbReference type="CDD" id="cd00093">
    <property type="entry name" value="HTH_XRE"/>
    <property type="match status" value="1"/>
</dbReference>
<evidence type="ECO:0000313" key="2">
    <source>
        <dbReference type="EMBL" id="KXS31499.1"/>
    </source>
</evidence>
<accession>A0A139BR99</accession>
<dbReference type="SUPFAM" id="SSF47413">
    <property type="entry name" value="lambda repressor-like DNA-binding domains"/>
    <property type="match status" value="1"/>
</dbReference>
<organism evidence="2 3">
    <name type="scientific">Candidatus Gallionella acididurans</name>
    <dbReference type="NCBI Taxonomy" id="1796491"/>
    <lineage>
        <taxon>Bacteria</taxon>
        <taxon>Pseudomonadati</taxon>
        <taxon>Pseudomonadota</taxon>
        <taxon>Betaproteobacteria</taxon>
        <taxon>Nitrosomonadales</taxon>
        <taxon>Gallionellaceae</taxon>
        <taxon>Gallionella</taxon>
    </lineage>
</organism>